<dbReference type="Proteomes" id="UP000000557">
    <property type="component" value="Chromosome"/>
</dbReference>
<dbReference type="GO" id="GO:0000156">
    <property type="term" value="F:phosphorelay response regulator activity"/>
    <property type="evidence" value="ECO:0000318"/>
    <property type="project" value="GO_Central"/>
</dbReference>
<sequence length="234" mass="25220">MRGDLHDIDIRTLIEWLAARRSTGELLVGAPDDRFWSVFWDGGRLCSCAEQEPGLLQRQLDELVVLEEGWFCFDAAAVPPSGGQGVEAAVWLDRLAAGPPPLSPAPPAPTGRVVCIDDSTAVQRWVADCLEGACREIRACSDPLQGLAVLREAPADLVLLDSAMPGLDGRRLCRVLRRLPGLNRIPVLLMVDGDERTEQAHARLCGAAAVLAKPFSRGVLRSLVAHWLPGAPLG</sequence>
<dbReference type="Pfam" id="PF14332">
    <property type="entry name" value="DUF4388"/>
    <property type="match status" value="1"/>
</dbReference>
<dbReference type="PANTHER" id="PTHR44591">
    <property type="entry name" value="STRESS RESPONSE REGULATOR PROTEIN 1"/>
    <property type="match status" value="1"/>
</dbReference>
<dbReference type="HOGENOM" id="CLU_1183684_0_0_3"/>
<evidence type="ECO:0000259" key="3">
    <source>
        <dbReference type="PROSITE" id="PS50110"/>
    </source>
</evidence>
<keyword evidence="5" id="KW-1185">Reference proteome</keyword>
<feature type="modified residue" description="4-aspartylphosphate" evidence="2">
    <location>
        <position position="161"/>
    </location>
</feature>
<dbReference type="RefSeq" id="WP_011140226.1">
    <property type="nucleotide sequence ID" value="NC_005125.1"/>
</dbReference>
<dbReference type="InterPro" id="IPR001789">
    <property type="entry name" value="Sig_transdc_resp-reg_receiver"/>
</dbReference>
<dbReference type="InterPro" id="IPR050595">
    <property type="entry name" value="Bact_response_regulator"/>
</dbReference>
<dbReference type="InterPro" id="IPR011006">
    <property type="entry name" value="CheY-like_superfamily"/>
</dbReference>
<dbReference type="InParanoid" id="Q7NP36"/>
<evidence type="ECO:0000256" key="1">
    <source>
        <dbReference type="ARBA" id="ARBA00022553"/>
    </source>
</evidence>
<reference evidence="4 5" key="1">
    <citation type="journal article" date="2003" name="DNA Res.">
        <title>Complete genome structure of Gloeobacter violaceus PCC 7421, a cyanobacterium that lacks thylakoids.</title>
        <authorList>
            <person name="Nakamura Y."/>
            <person name="Kaneko T."/>
            <person name="Sato S."/>
            <person name="Mimuro M."/>
            <person name="Miyashita H."/>
            <person name="Tsuchiya T."/>
            <person name="Sasamoto S."/>
            <person name="Watanabe A."/>
            <person name="Kawashima K."/>
            <person name="Kishida Y."/>
            <person name="Kiyokawa C."/>
            <person name="Kohara M."/>
            <person name="Matsumoto M."/>
            <person name="Matsuno A."/>
            <person name="Nakazaki N."/>
            <person name="Shimpo S."/>
            <person name="Takeuchi C."/>
            <person name="Yamada M."/>
            <person name="Tabata S."/>
        </authorList>
    </citation>
    <scope>NUCLEOTIDE SEQUENCE [LARGE SCALE GENOMIC DNA]</scope>
    <source>
        <strain evidence="5">ATCC 29082 / PCC 7421</strain>
    </source>
</reference>
<dbReference type="Gene3D" id="3.40.50.2300">
    <property type="match status" value="1"/>
</dbReference>
<keyword evidence="1 2" id="KW-0597">Phosphoprotein</keyword>
<dbReference type="OrthoDB" id="524459at2"/>
<dbReference type="GO" id="GO:0000160">
    <property type="term" value="P:phosphorelay signal transduction system"/>
    <property type="evidence" value="ECO:0000318"/>
    <property type="project" value="GO_Central"/>
</dbReference>
<name>Q7NP36_GLOVI</name>
<dbReference type="STRING" id="251221.gene:10757694"/>
<dbReference type="PANTHER" id="PTHR44591:SF3">
    <property type="entry name" value="RESPONSE REGULATORY DOMAIN-CONTAINING PROTEIN"/>
    <property type="match status" value="1"/>
</dbReference>
<protein>
    <submittedName>
        <fullName evidence="4">Two-component response regulator</fullName>
    </submittedName>
</protein>
<evidence type="ECO:0000313" key="5">
    <source>
        <dbReference type="Proteomes" id="UP000000557"/>
    </source>
</evidence>
<reference evidence="4 5" key="2">
    <citation type="journal article" date="2003" name="DNA Res.">
        <title>Complete genome structure of Gloeobacter violaceus PCC 7421, a cyanobacterium that lacks thylakoids (supplement).</title>
        <authorList>
            <person name="Nakamura Y."/>
            <person name="Kaneko T."/>
            <person name="Sato S."/>
            <person name="Mimuro M."/>
            <person name="Miyashita H."/>
            <person name="Tsuchiya T."/>
            <person name="Sasamoto S."/>
            <person name="Watanabe A."/>
            <person name="Kawashima K."/>
            <person name="Kishida Y."/>
            <person name="Kiyokawa C."/>
            <person name="Kohara M."/>
            <person name="Matsumoto M."/>
            <person name="Matsuno A."/>
            <person name="Nakazaki N."/>
            <person name="Shimpo S."/>
            <person name="Takeuchi C."/>
            <person name="Yamada M."/>
            <person name="Tabata S."/>
        </authorList>
    </citation>
    <scope>NUCLEOTIDE SEQUENCE [LARGE SCALE GENOMIC DNA]</scope>
    <source>
        <strain evidence="5">ATCC 29082 / PCC 7421</strain>
    </source>
</reference>
<dbReference type="eggNOG" id="COG3706">
    <property type="taxonomic scope" value="Bacteria"/>
</dbReference>
<evidence type="ECO:0000256" key="2">
    <source>
        <dbReference type="PROSITE-ProRule" id="PRU00169"/>
    </source>
</evidence>
<feature type="domain" description="Response regulatory" evidence="3">
    <location>
        <begin position="112"/>
        <end position="228"/>
    </location>
</feature>
<dbReference type="SMART" id="SM00448">
    <property type="entry name" value="REC"/>
    <property type="match status" value="1"/>
</dbReference>
<dbReference type="Pfam" id="PF00072">
    <property type="entry name" value="Response_reg"/>
    <property type="match status" value="1"/>
</dbReference>
<gene>
    <name evidence="4" type="ordered locus">gll0222</name>
</gene>
<dbReference type="PhylomeDB" id="Q7NP36"/>
<evidence type="ECO:0000313" key="4">
    <source>
        <dbReference type="EMBL" id="BAC88163.1"/>
    </source>
</evidence>
<dbReference type="AlphaFoldDB" id="Q7NP36"/>
<dbReference type="SUPFAM" id="SSF52172">
    <property type="entry name" value="CheY-like"/>
    <property type="match status" value="1"/>
</dbReference>
<dbReference type="PROSITE" id="PS50110">
    <property type="entry name" value="RESPONSE_REGULATORY"/>
    <property type="match status" value="1"/>
</dbReference>
<dbReference type="InterPro" id="IPR025497">
    <property type="entry name" value="PatA-like_N"/>
</dbReference>
<dbReference type="KEGG" id="gvi:gll0222"/>
<accession>Q7NP36</accession>
<dbReference type="EMBL" id="BA000045">
    <property type="protein sequence ID" value="BAC88163.1"/>
    <property type="molecule type" value="Genomic_DNA"/>
</dbReference>
<proteinExistence type="predicted"/>
<dbReference type="EnsemblBacteria" id="BAC88163">
    <property type="protein sequence ID" value="BAC88163"/>
    <property type="gene ID" value="BAC88163"/>
</dbReference>
<organism evidence="4 5">
    <name type="scientific">Gloeobacter violaceus (strain ATCC 29082 / PCC 7421)</name>
    <dbReference type="NCBI Taxonomy" id="251221"/>
    <lineage>
        <taxon>Bacteria</taxon>
        <taxon>Bacillati</taxon>
        <taxon>Cyanobacteriota</taxon>
        <taxon>Cyanophyceae</taxon>
        <taxon>Gloeobacterales</taxon>
        <taxon>Gloeobacteraceae</taxon>
        <taxon>Gloeobacter</taxon>
    </lineage>
</organism>